<evidence type="ECO:0000313" key="2">
    <source>
        <dbReference type="EMBL" id="KZP27961.1"/>
    </source>
</evidence>
<sequence length="234" mass="24469">MFSSRIIPFLFLVATFGLFAFAAPTSPVFESSLVARCDTCTCTTSGCNEQAILTILTNLKATIDVSIGFLDGVTAPGPYAADICTAISAAVTLLEEVDINISTAGSLVGDIVNIIVAIILAIATCVSKYGLVIAVTLSLQFDLALSVLCKCCIKLIPGLTALLGSALNVDITLLQSVKFVLTLVACNLPCLFLEDYECLGLATAQNSELTSIFAACQPKEIILQLGCSRITVAD</sequence>
<organism evidence="2 3">
    <name type="scientific">Athelia psychrophila</name>
    <dbReference type="NCBI Taxonomy" id="1759441"/>
    <lineage>
        <taxon>Eukaryota</taxon>
        <taxon>Fungi</taxon>
        <taxon>Dikarya</taxon>
        <taxon>Basidiomycota</taxon>
        <taxon>Agaricomycotina</taxon>
        <taxon>Agaricomycetes</taxon>
        <taxon>Agaricomycetidae</taxon>
        <taxon>Atheliales</taxon>
        <taxon>Atheliaceae</taxon>
        <taxon>Athelia</taxon>
    </lineage>
</organism>
<dbReference type="EMBL" id="KV417506">
    <property type="protein sequence ID" value="KZP27961.1"/>
    <property type="molecule type" value="Genomic_DNA"/>
</dbReference>
<keyword evidence="1" id="KW-0732">Signal</keyword>
<gene>
    <name evidence="2" type="ORF">FIBSPDRAFT_927917</name>
</gene>
<accession>A0A166R6P9</accession>
<dbReference type="AlphaFoldDB" id="A0A166R6P9"/>
<evidence type="ECO:0008006" key="4">
    <source>
        <dbReference type="Google" id="ProtNLM"/>
    </source>
</evidence>
<evidence type="ECO:0000256" key="1">
    <source>
        <dbReference type="SAM" id="SignalP"/>
    </source>
</evidence>
<protein>
    <recommendedName>
        <fullName evidence="4">Hydrophobin</fullName>
    </recommendedName>
</protein>
<reference evidence="2 3" key="1">
    <citation type="journal article" date="2016" name="Mol. Biol. Evol.">
        <title>Comparative Genomics of Early-Diverging Mushroom-Forming Fungi Provides Insights into the Origins of Lignocellulose Decay Capabilities.</title>
        <authorList>
            <person name="Nagy L.G."/>
            <person name="Riley R."/>
            <person name="Tritt A."/>
            <person name="Adam C."/>
            <person name="Daum C."/>
            <person name="Floudas D."/>
            <person name="Sun H."/>
            <person name="Yadav J.S."/>
            <person name="Pangilinan J."/>
            <person name="Larsson K.H."/>
            <person name="Matsuura K."/>
            <person name="Barry K."/>
            <person name="Labutti K."/>
            <person name="Kuo R."/>
            <person name="Ohm R.A."/>
            <person name="Bhattacharya S.S."/>
            <person name="Shirouzu T."/>
            <person name="Yoshinaga Y."/>
            <person name="Martin F.M."/>
            <person name="Grigoriev I.V."/>
            <person name="Hibbett D.S."/>
        </authorList>
    </citation>
    <scope>NUCLEOTIDE SEQUENCE [LARGE SCALE GENOMIC DNA]</scope>
    <source>
        <strain evidence="2 3">CBS 109695</strain>
    </source>
</reference>
<feature type="chain" id="PRO_5007878973" description="Hydrophobin" evidence="1">
    <location>
        <begin position="23"/>
        <end position="234"/>
    </location>
</feature>
<dbReference type="Proteomes" id="UP000076532">
    <property type="component" value="Unassembled WGS sequence"/>
</dbReference>
<feature type="signal peptide" evidence="1">
    <location>
        <begin position="1"/>
        <end position="22"/>
    </location>
</feature>
<proteinExistence type="predicted"/>
<evidence type="ECO:0000313" key="3">
    <source>
        <dbReference type="Proteomes" id="UP000076532"/>
    </source>
</evidence>
<keyword evidence="3" id="KW-1185">Reference proteome</keyword>
<name>A0A166R6P9_9AGAM</name>